<dbReference type="AlphaFoldDB" id="A0A644U283"/>
<dbReference type="InterPro" id="IPR036737">
    <property type="entry name" value="OmpA-like_sf"/>
</dbReference>
<protein>
    <recommendedName>
        <fullName evidence="2">OmpA-like domain-containing protein</fullName>
    </recommendedName>
</protein>
<dbReference type="Gene3D" id="1.25.40.10">
    <property type="entry name" value="Tetratricopeptide repeat domain"/>
    <property type="match status" value="1"/>
</dbReference>
<organism evidence="1">
    <name type="scientific">bioreactor metagenome</name>
    <dbReference type="NCBI Taxonomy" id="1076179"/>
    <lineage>
        <taxon>unclassified sequences</taxon>
        <taxon>metagenomes</taxon>
        <taxon>ecological metagenomes</taxon>
    </lineage>
</organism>
<evidence type="ECO:0000313" key="1">
    <source>
        <dbReference type="EMBL" id="MPL73354.1"/>
    </source>
</evidence>
<reference evidence="1" key="1">
    <citation type="submission" date="2019-08" db="EMBL/GenBank/DDBJ databases">
        <authorList>
            <person name="Kucharzyk K."/>
            <person name="Murdoch R.W."/>
            <person name="Higgins S."/>
            <person name="Loffler F."/>
        </authorList>
    </citation>
    <scope>NUCLEOTIDE SEQUENCE</scope>
</reference>
<dbReference type="SUPFAM" id="SSF103088">
    <property type="entry name" value="OmpA-like"/>
    <property type="match status" value="1"/>
</dbReference>
<evidence type="ECO:0008006" key="2">
    <source>
        <dbReference type="Google" id="ProtNLM"/>
    </source>
</evidence>
<comment type="caution">
    <text evidence="1">The sequence shown here is derived from an EMBL/GenBank/DDBJ whole genome shotgun (WGS) entry which is preliminary data.</text>
</comment>
<sequence>MMFGLKIFQLRLSSLFFVFLLFSLQCFSQGDISLELRKAYETKSVDSLNKFIQTYPLDTVYVKEAIRIRNQIAFEIVKEQNTIEAYQNYVENYPDAIQTYQAKQWLEINFAKKLQAQEENDYLLAKQENTLQSYSQFIEKYPSSKYYKYAKDKVHEFQFSQNISSYSVEEIIHFLNLYPNHPKREFLYDTLQTQTLRYLSIQGAEYLNKNQLYNIDINSLLTEFALKLSVSAKPEDFENLYHKFPFLKTNPTLNKKYKEAKHIESLLNLTTIDNKTYNKNIEYFTALKSDRSYELINKYLLQSIKTKKIANINKALLPFEEDFRVMQFKEMLFKQEPPKPKLGKTILSPDSTLKLIVQSKTNTYGQTDIYISTKENNNWTETIILPKPINSIYREESPIINNDKDVLYFYSNRPMQNNHLDLYVAFRGDTTNWDDWTEPLKTTEIDIKNIKKKYNRGYLKDEQDNPVEALIYIEDSQTGERLFTTKSSVSGQFAYPKQTKKANLISVIKGYVPKYNPDTNNITIKQDKIEDIYRKNRLVVIETLFPQDSPDKLNTVAENYLKYLAQSFEGSKYIMTISVHCQKGYKAMNEDDLSWHQATLIKNKLIALGISHQNIVTAGYGNKNKLLGWEDKNRIEIGFMLIGGE</sequence>
<dbReference type="InterPro" id="IPR011990">
    <property type="entry name" value="TPR-like_helical_dom_sf"/>
</dbReference>
<accession>A0A644U283</accession>
<dbReference type="EMBL" id="VSSQ01000072">
    <property type="protein sequence ID" value="MPL73354.1"/>
    <property type="molecule type" value="Genomic_DNA"/>
</dbReference>
<proteinExistence type="predicted"/>
<name>A0A644U283_9ZZZZ</name>
<gene>
    <name evidence="1" type="ORF">SDC9_19153</name>
</gene>
<dbReference type="Gene3D" id="3.30.1330.60">
    <property type="entry name" value="OmpA-like domain"/>
    <property type="match status" value="1"/>
</dbReference>